<proteinExistence type="predicted"/>
<dbReference type="InterPro" id="IPR013766">
    <property type="entry name" value="Thioredoxin_domain"/>
</dbReference>
<dbReference type="OrthoDB" id="9815205at2"/>
<dbReference type="InterPro" id="IPR036249">
    <property type="entry name" value="Thioredoxin-like_sf"/>
</dbReference>
<evidence type="ECO:0000313" key="2">
    <source>
        <dbReference type="EMBL" id="SER61141.1"/>
    </source>
</evidence>
<dbReference type="PANTHER" id="PTHR42852:SF13">
    <property type="entry name" value="PROTEIN DIPZ"/>
    <property type="match status" value="1"/>
</dbReference>
<protein>
    <submittedName>
        <fullName evidence="2">Peroxiredoxin</fullName>
    </submittedName>
</protein>
<dbReference type="CDD" id="cd02966">
    <property type="entry name" value="TlpA_like_family"/>
    <property type="match status" value="1"/>
</dbReference>
<dbReference type="GO" id="GO:0016491">
    <property type="term" value="F:oxidoreductase activity"/>
    <property type="evidence" value="ECO:0007669"/>
    <property type="project" value="InterPro"/>
</dbReference>
<keyword evidence="3" id="KW-1185">Reference proteome</keyword>
<dbReference type="STRING" id="390241.SAMN04488023_11246"/>
<evidence type="ECO:0000259" key="1">
    <source>
        <dbReference type="PROSITE" id="PS51352"/>
    </source>
</evidence>
<dbReference type="InterPro" id="IPR050553">
    <property type="entry name" value="Thioredoxin_ResA/DsbE_sf"/>
</dbReference>
<dbReference type="GO" id="GO:0016209">
    <property type="term" value="F:antioxidant activity"/>
    <property type="evidence" value="ECO:0007669"/>
    <property type="project" value="InterPro"/>
</dbReference>
<gene>
    <name evidence="2" type="ORF">SAMN04488023_11246</name>
</gene>
<dbReference type="InterPro" id="IPR000866">
    <property type="entry name" value="AhpC/TSA"/>
</dbReference>
<name>A0A1H9QKP5_9SPHI</name>
<sequence>MKKGLILVIILHFFQLEVSSQEVNLQVLFQKVNAASGKISSGRYQLGESYQKVSVGEDSSNRTSYYDVYFKLNPADTLVGYKVASASSSGLTQLYNGHELLTLTSWDGQLEISPSSKNIRRIKDLKHSFTQYPFFHNVNTGFQNISKYHREKTVNLALKTVQYRGNSCFKITVPSGGVQKTNAYSNYYISAVSFLPMGQEIVMETVISNAREIQTFEYFVSALKANIKIDDDKFNKESLPGYSRESIVDESVKPVSNELLKKGSLSPDWELPLINGGTLKAGDLKNKVVILDFWYKACAPCQRQMIALQQLQDRFDKQKVVFIGVNTIDDPVKDKLQTFLKNRGLTMPSVYNGREIEKLYQVYASPALFIINQQGIISFSLDGYADNLLQEVQKEVEKLL</sequence>
<dbReference type="EMBL" id="FOGG01000012">
    <property type="protein sequence ID" value="SER61141.1"/>
    <property type="molecule type" value="Genomic_DNA"/>
</dbReference>
<dbReference type="AlphaFoldDB" id="A0A1H9QKP5"/>
<accession>A0A1H9QKP5</accession>
<dbReference type="RefSeq" id="WP_090884385.1">
    <property type="nucleotide sequence ID" value="NZ_FOGG01000012.1"/>
</dbReference>
<dbReference type="Pfam" id="PF00578">
    <property type="entry name" value="AhpC-TSA"/>
    <property type="match status" value="1"/>
</dbReference>
<dbReference type="SUPFAM" id="SSF52833">
    <property type="entry name" value="Thioredoxin-like"/>
    <property type="match status" value="1"/>
</dbReference>
<dbReference type="Gene3D" id="3.40.30.10">
    <property type="entry name" value="Glutaredoxin"/>
    <property type="match status" value="1"/>
</dbReference>
<dbReference type="PROSITE" id="PS51352">
    <property type="entry name" value="THIOREDOXIN_2"/>
    <property type="match status" value="1"/>
</dbReference>
<organism evidence="2 3">
    <name type="scientific">Pedobacter rhizosphaerae</name>
    <dbReference type="NCBI Taxonomy" id="390241"/>
    <lineage>
        <taxon>Bacteria</taxon>
        <taxon>Pseudomonadati</taxon>
        <taxon>Bacteroidota</taxon>
        <taxon>Sphingobacteriia</taxon>
        <taxon>Sphingobacteriales</taxon>
        <taxon>Sphingobacteriaceae</taxon>
        <taxon>Pedobacter</taxon>
    </lineage>
</organism>
<feature type="domain" description="Thioredoxin" evidence="1">
    <location>
        <begin position="260"/>
        <end position="400"/>
    </location>
</feature>
<dbReference type="PANTHER" id="PTHR42852">
    <property type="entry name" value="THIOL:DISULFIDE INTERCHANGE PROTEIN DSBE"/>
    <property type="match status" value="1"/>
</dbReference>
<evidence type="ECO:0000313" key="3">
    <source>
        <dbReference type="Proteomes" id="UP000199572"/>
    </source>
</evidence>
<reference evidence="2 3" key="1">
    <citation type="submission" date="2016-10" db="EMBL/GenBank/DDBJ databases">
        <authorList>
            <person name="de Groot N.N."/>
        </authorList>
    </citation>
    <scope>NUCLEOTIDE SEQUENCE [LARGE SCALE GENOMIC DNA]</scope>
    <source>
        <strain evidence="2 3">DSM 18610</strain>
    </source>
</reference>
<dbReference type="Proteomes" id="UP000199572">
    <property type="component" value="Unassembled WGS sequence"/>
</dbReference>